<evidence type="ECO:0008006" key="4">
    <source>
        <dbReference type="Google" id="ProtNLM"/>
    </source>
</evidence>
<dbReference type="PANTHER" id="PTHR31118:SF32">
    <property type="entry name" value="KYNURENINE FORMAMIDASE"/>
    <property type="match status" value="1"/>
</dbReference>
<dbReference type="EMBL" id="MU157919">
    <property type="protein sequence ID" value="KAF9523368.1"/>
    <property type="molecule type" value="Genomic_DNA"/>
</dbReference>
<proteinExistence type="inferred from homology"/>
<evidence type="ECO:0000256" key="1">
    <source>
        <dbReference type="ARBA" id="ARBA00007865"/>
    </source>
</evidence>
<comment type="caution">
    <text evidence="2">The sequence shown here is derived from an EMBL/GenBank/DDBJ whole genome shotgun (WGS) entry which is preliminary data.</text>
</comment>
<dbReference type="InterPro" id="IPR037175">
    <property type="entry name" value="KFase_sf"/>
</dbReference>
<reference evidence="2" key="1">
    <citation type="submission" date="2020-11" db="EMBL/GenBank/DDBJ databases">
        <authorList>
            <consortium name="DOE Joint Genome Institute"/>
            <person name="Ahrendt S."/>
            <person name="Riley R."/>
            <person name="Andreopoulos W."/>
            <person name="Labutti K."/>
            <person name="Pangilinan J."/>
            <person name="Ruiz-Duenas F.J."/>
            <person name="Barrasa J.M."/>
            <person name="Sanchez-Garcia M."/>
            <person name="Camarero S."/>
            <person name="Miyauchi S."/>
            <person name="Serrano A."/>
            <person name="Linde D."/>
            <person name="Babiker R."/>
            <person name="Drula E."/>
            <person name="Ayuso-Fernandez I."/>
            <person name="Pacheco R."/>
            <person name="Padilla G."/>
            <person name="Ferreira P."/>
            <person name="Barriuso J."/>
            <person name="Kellner H."/>
            <person name="Castanera R."/>
            <person name="Alfaro M."/>
            <person name="Ramirez L."/>
            <person name="Pisabarro A.G."/>
            <person name="Kuo A."/>
            <person name="Tritt A."/>
            <person name="Lipzen A."/>
            <person name="He G."/>
            <person name="Yan M."/>
            <person name="Ng V."/>
            <person name="Cullen D."/>
            <person name="Martin F."/>
            <person name="Rosso M.-N."/>
            <person name="Henrissat B."/>
            <person name="Hibbett D."/>
            <person name="Martinez A.T."/>
            <person name="Grigoriev I.V."/>
        </authorList>
    </citation>
    <scope>NUCLEOTIDE SEQUENCE</scope>
    <source>
        <strain evidence="2">CBS 506.95</strain>
    </source>
</reference>
<dbReference type="GO" id="GO:0004061">
    <property type="term" value="F:arylformamidase activity"/>
    <property type="evidence" value="ECO:0007669"/>
    <property type="project" value="InterPro"/>
</dbReference>
<evidence type="ECO:0000313" key="3">
    <source>
        <dbReference type="Proteomes" id="UP000807306"/>
    </source>
</evidence>
<dbReference type="Gene3D" id="3.50.30.50">
    <property type="entry name" value="Putative cyclase"/>
    <property type="match status" value="1"/>
</dbReference>
<evidence type="ECO:0000313" key="2">
    <source>
        <dbReference type="EMBL" id="KAF9523368.1"/>
    </source>
</evidence>
<accession>A0A9P6JJV4</accession>
<protein>
    <recommendedName>
        <fullName evidence="4">Cyclase</fullName>
    </recommendedName>
</protein>
<sequence>MMSAAQDASNTSSVTSNFIDLTHNLSPTTTLIYPGDPSFVLSPISTHKEHGASIKKVEMGTHTGTHIDAPFHFVEDGKTVDQLELTKDLLSKEIWMIDFTVPPRGKEGLNLQERQKIEWDDIKPHLPKDLKNLNSRVVLFYTGWSKSFYHLASPHAAEKYFSHPFLSAKVAQHLLDLGVRVIGLDIPSPDETPAFTGDAAIQQASVCPCPTPGHADASVKASTAETYPFHIAFLSAGAGIVENMANLDLLAAAIRNSEYDVTDECDTNSDPGEERRKRWLVSVAPLRLEGADGSPVRAFASLC</sequence>
<dbReference type="OrthoDB" id="7108654at2759"/>
<gene>
    <name evidence="2" type="ORF">CPB83DRAFT_862972</name>
</gene>
<dbReference type="SUPFAM" id="SSF102198">
    <property type="entry name" value="Putative cyclase"/>
    <property type="match status" value="1"/>
</dbReference>
<dbReference type="Proteomes" id="UP000807306">
    <property type="component" value="Unassembled WGS sequence"/>
</dbReference>
<organism evidence="2 3">
    <name type="scientific">Crepidotus variabilis</name>
    <dbReference type="NCBI Taxonomy" id="179855"/>
    <lineage>
        <taxon>Eukaryota</taxon>
        <taxon>Fungi</taxon>
        <taxon>Dikarya</taxon>
        <taxon>Basidiomycota</taxon>
        <taxon>Agaricomycotina</taxon>
        <taxon>Agaricomycetes</taxon>
        <taxon>Agaricomycetidae</taxon>
        <taxon>Agaricales</taxon>
        <taxon>Agaricineae</taxon>
        <taxon>Crepidotaceae</taxon>
        <taxon>Crepidotus</taxon>
    </lineage>
</organism>
<dbReference type="InterPro" id="IPR007325">
    <property type="entry name" value="KFase/CYL"/>
</dbReference>
<name>A0A9P6JJV4_9AGAR</name>
<keyword evidence="3" id="KW-1185">Reference proteome</keyword>
<dbReference type="Pfam" id="PF04199">
    <property type="entry name" value="Cyclase"/>
    <property type="match status" value="1"/>
</dbReference>
<comment type="similarity">
    <text evidence="1">Belongs to the Cyclase 1 superfamily.</text>
</comment>
<dbReference type="AlphaFoldDB" id="A0A9P6JJV4"/>
<dbReference type="GO" id="GO:0019441">
    <property type="term" value="P:L-tryptophan catabolic process to kynurenine"/>
    <property type="evidence" value="ECO:0007669"/>
    <property type="project" value="InterPro"/>
</dbReference>
<dbReference type="PANTHER" id="PTHR31118">
    <property type="entry name" value="CYCLASE-LIKE PROTEIN 2"/>
    <property type="match status" value="1"/>
</dbReference>